<comment type="caution">
    <text evidence="1">The sequence shown here is derived from an EMBL/GenBank/DDBJ whole genome shotgun (WGS) entry which is preliminary data.</text>
</comment>
<dbReference type="SUPFAM" id="SSF141072">
    <property type="entry name" value="CalX-like"/>
    <property type="match status" value="1"/>
</dbReference>
<dbReference type="InterPro" id="IPR038081">
    <property type="entry name" value="CalX-like_sf"/>
</dbReference>
<protein>
    <recommendedName>
        <fullName evidence="3">Calx-beta domain-containing protein</fullName>
    </recommendedName>
</protein>
<gene>
    <name evidence="1" type="ORF">ACFQ1Q_02445</name>
</gene>
<dbReference type="EMBL" id="JBHTJL010000009">
    <property type="protein sequence ID" value="MFD1062092.1"/>
    <property type="molecule type" value="Genomic_DNA"/>
</dbReference>
<evidence type="ECO:0000313" key="1">
    <source>
        <dbReference type="EMBL" id="MFD1062092.1"/>
    </source>
</evidence>
<evidence type="ECO:0000313" key="2">
    <source>
        <dbReference type="Proteomes" id="UP001597013"/>
    </source>
</evidence>
<dbReference type="PROSITE" id="PS51257">
    <property type="entry name" value="PROKAR_LIPOPROTEIN"/>
    <property type="match status" value="1"/>
</dbReference>
<sequence length="275" mass="28816">MKKILKSILCVAVIASLSSCDNEQIIYDNATFVQISGSPSISTTENSGETLSVTAILGEPQATDITVNFDVTGDASRYTLTPGPSVTIPAGQTSGSLSFSPIDDDDINGDVDIVFTLSSSNTLPIGIGGEGANAVSKTITIVDDNVPCNDYTFSITTDTYGDETFWEIIDASGNVVESDGDGTAYPNSGIASNTTTDYNFTLSDGCYTLRVYDYWGDNGPTFTLSCGSLTPVDDSDGLAGSATLDINTVPLPGFRGSPSSPYASYVETFDFCVNQ</sequence>
<accession>A0ABW3N363</accession>
<reference evidence="2" key="1">
    <citation type="journal article" date="2019" name="Int. J. Syst. Evol. Microbiol.">
        <title>The Global Catalogue of Microorganisms (GCM) 10K type strain sequencing project: providing services to taxonomists for standard genome sequencing and annotation.</title>
        <authorList>
            <consortium name="The Broad Institute Genomics Platform"/>
            <consortium name="The Broad Institute Genome Sequencing Center for Infectious Disease"/>
            <person name="Wu L."/>
            <person name="Ma J."/>
        </authorList>
    </citation>
    <scope>NUCLEOTIDE SEQUENCE [LARGE SCALE GENOMIC DNA]</scope>
    <source>
        <strain evidence="2">CCUG 62215</strain>
    </source>
</reference>
<dbReference type="Gene3D" id="2.60.40.2030">
    <property type="match status" value="1"/>
</dbReference>
<evidence type="ECO:0008006" key="3">
    <source>
        <dbReference type="Google" id="ProtNLM"/>
    </source>
</evidence>
<keyword evidence="2" id="KW-1185">Reference proteome</keyword>
<dbReference type="Proteomes" id="UP001597013">
    <property type="component" value="Unassembled WGS sequence"/>
</dbReference>
<name>A0ABW3N363_9FLAO</name>
<organism evidence="1 2">
    <name type="scientific">Winogradskyella litorisediminis</name>
    <dbReference type="NCBI Taxonomy" id="1156618"/>
    <lineage>
        <taxon>Bacteria</taxon>
        <taxon>Pseudomonadati</taxon>
        <taxon>Bacteroidota</taxon>
        <taxon>Flavobacteriia</taxon>
        <taxon>Flavobacteriales</taxon>
        <taxon>Flavobacteriaceae</taxon>
        <taxon>Winogradskyella</taxon>
    </lineage>
</organism>
<proteinExistence type="predicted"/>
<dbReference type="RefSeq" id="WP_386127633.1">
    <property type="nucleotide sequence ID" value="NZ_JBHTJL010000009.1"/>
</dbReference>